<gene>
    <name evidence="2" type="ORF">HR45_10860</name>
</gene>
<feature type="chain" id="PRO_5001899180" description="Sel1 repeat family protein" evidence="1">
    <location>
        <begin position="24"/>
        <end position="260"/>
    </location>
</feature>
<keyword evidence="1" id="KW-0732">Signal</keyword>
<evidence type="ECO:0008006" key="4">
    <source>
        <dbReference type="Google" id="ProtNLM"/>
    </source>
</evidence>
<dbReference type="eggNOG" id="COG0790">
    <property type="taxonomic scope" value="Bacteria"/>
</dbReference>
<proteinExistence type="predicted"/>
<evidence type="ECO:0000313" key="3">
    <source>
        <dbReference type="Proteomes" id="UP000029264"/>
    </source>
</evidence>
<dbReference type="SUPFAM" id="SSF81901">
    <property type="entry name" value="HCP-like"/>
    <property type="match status" value="1"/>
</dbReference>
<dbReference type="Gene3D" id="1.25.40.10">
    <property type="entry name" value="Tetratricopeptide repeat domain"/>
    <property type="match status" value="1"/>
</dbReference>
<feature type="signal peptide" evidence="1">
    <location>
        <begin position="1"/>
        <end position="23"/>
    </location>
</feature>
<dbReference type="PANTHER" id="PTHR11102:SF160">
    <property type="entry name" value="ERAD-ASSOCIATED E3 UBIQUITIN-PROTEIN LIGASE COMPONENT HRD3"/>
    <property type="match status" value="1"/>
</dbReference>
<reference evidence="2 3" key="1">
    <citation type="submission" date="2014-06" db="EMBL/GenBank/DDBJ databases">
        <title>Shewanella sp. YQH10.</title>
        <authorList>
            <person name="Liu Y."/>
            <person name="Zeng R."/>
        </authorList>
    </citation>
    <scope>NUCLEOTIDE SEQUENCE [LARGE SCALE GENOMIC DNA]</scope>
    <source>
        <strain evidence="2 3">YQH10</strain>
    </source>
</reference>
<dbReference type="Pfam" id="PF08238">
    <property type="entry name" value="Sel1"/>
    <property type="match status" value="3"/>
</dbReference>
<dbReference type="InterPro" id="IPR011990">
    <property type="entry name" value="TPR-like_helical_dom_sf"/>
</dbReference>
<comment type="caution">
    <text evidence="2">The sequence shown here is derived from an EMBL/GenBank/DDBJ whole genome shotgun (WGS) entry which is preliminary data.</text>
</comment>
<dbReference type="SMART" id="SM00671">
    <property type="entry name" value="SEL1"/>
    <property type="match status" value="3"/>
</dbReference>
<evidence type="ECO:0000256" key="1">
    <source>
        <dbReference type="SAM" id="SignalP"/>
    </source>
</evidence>
<protein>
    <recommendedName>
        <fullName evidence="4">Sel1 repeat family protein</fullName>
    </recommendedName>
</protein>
<keyword evidence="3" id="KW-1185">Reference proteome</keyword>
<dbReference type="EMBL" id="JPEO01000006">
    <property type="protein sequence ID" value="KFZ37500.1"/>
    <property type="molecule type" value="Genomic_DNA"/>
</dbReference>
<accession>A0A094JC71</accession>
<dbReference type="InterPro" id="IPR006597">
    <property type="entry name" value="Sel1-like"/>
</dbReference>
<dbReference type="Proteomes" id="UP000029264">
    <property type="component" value="Unassembled WGS sequence"/>
</dbReference>
<organism evidence="2 3">
    <name type="scientific">Shewanella mangrovi</name>
    <dbReference type="NCBI Taxonomy" id="1515746"/>
    <lineage>
        <taxon>Bacteria</taxon>
        <taxon>Pseudomonadati</taxon>
        <taxon>Pseudomonadota</taxon>
        <taxon>Gammaproteobacteria</taxon>
        <taxon>Alteromonadales</taxon>
        <taxon>Shewanellaceae</taxon>
        <taxon>Shewanella</taxon>
    </lineage>
</organism>
<dbReference type="PANTHER" id="PTHR11102">
    <property type="entry name" value="SEL-1-LIKE PROTEIN"/>
    <property type="match status" value="1"/>
</dbReference>
<dbReference type="InterPro" id="IPR050767">
    <property type="entry name" value="Sel1_AlgK"/>
</dbReference>
<sequence length="260" mass="28847">MRYSALIYCALGSVLMLSMPASAFRLPQPQQEVVAGRVALIQFNADRGDAQSQYLLGLMYISGRYMSKDIDKGMGLLRQAADANDADAQRALADLTFEGRIVARNLSTAEHWYRKLADTGDHWAKFRLGFVYAAGGTGVARDCGKAVHYFSDAGDKVSMGNVAWILATCPEQQFRDGERAVALATELLKANEADPTFLDNLAAAYAEMGDFVSAVATQKQALVQLELSANHQLKNKEDEFRQRLEDYRNHKPYREILPLE</sequence>
<evidence type="ECO:0000313" key="2">
    <source>
        <dbReference type="EMBL" id="KFZ37500.1"/>
    </source>
</evidence>
<dbReference type="STRING" id="1515746.HR45_10860"/>
<name>A0A094JC71_9GAMM</name>
<dbReference type="AlphaFoldDB" id="A0A094JC71"/>